<sequence length="62" mass="6702">MVVVRIVTNLAKCLIEPHCYVIPSTQWHPRTPQEPPRASGQGAKCPRAVGDEILGVIGNSIP</sequence>
<feature type="region of interest" description="Disordered" evidence="1">
    <location>
        <begin position="25"/>
        <end position="44"/>
    </location>
</feature>
<reference evidence="2 3" key="1">
    <citation type="submission" date="2019-05" db="EMBL/GenBank/DDBJ databases">
        <title>Another draft genome of Portunus trituberculatus and its Hox gene families provides insights of decapod evolution.</title>
        <authorList>
            <person name="Jeong J.-H."/>
            <person name="Song I."/>
            <person name="Kim S."/>
            <person name="Choi T."/>
            <person name="Kim D."/>
            <person name="Ryu S."/>
            <person name="Kim W."/>
        </authorList>
    </citation>
    <scope>NUCLEOTIDE SEQUENCE [LARGE SCALE GENOMIC DNA]</scope>
    <source>
        <tissue evidence="2">Muscle</tissue>
    </source>
</reference>
<dbReference type="EMBL" id="VSRR010006556">
    <property type="protein sequence ID" value="MPC45063.1"/>
    <property type="molecule type" value="Genomic_DNA"/>
</dbReference>
<proteinExistence type="predicted"/>
<keyword evidence="3" id="KW-1185">Reference proteome</keyword>
<dbReference type="AlphaFoldDB" id="A0A5B7FIV0"/>
<accession>A0A5B7FIV0</accession>
<evidence type="ECO:0000313" key="3">
    <source>
        <dbReference type="Proteomes" id="UP000324222"/>
    </source>
</evidence>
<comment type="caution">
    <text evidence="2">The sequence shown here is derived from an EMBL/GenBank/DDBJ whole genome shotgun (WGS) entry which is preliminary data.</text>
</comment>
<evidence type="ECO:0000313" key="2">
    <source>
        <dbReference type="EMBL" id="MPC45063.1"/>
    </source>
</evidence>
<name>A0A5B7FIV0_PORTR</name>
<organism evidence="2 3">
    <name type="scientific">Portunus trituberculatus</name>
    <name type="common">Swimming crab</name>
    <name type="synonym">Neptunus trituberculatus</name>
    <dbReference type="NCBI Taxonomy" id="210409"/>
    <lineage>
        <taxon>Eukaryota</taxon>
        <taxon>Metazoa</taxon>
        <taxon>Ecdysozoa</taxon>
        <taxon>Arthropoda</taxon>
        <taxon>Crustacea</taxon>
        <taxon>Multicrustacea</taxon>
        <taxon>Malacostraca</taxon>
        <taxon>Eumalacostraca</taxon>
        <taxon>Eucarida</taxon>
        <taxon>Decapoda</taxon>
        <taxon>Pleocyemata</taxon>
        <taxon>Brachyura</taxon>
        <taxon>Eubrachyura</taxon>
        <taxon>Portunoidea</taxon>
        <taxon>Portunidae</taxon>
        <taxon>Portuninae</taxon>
        <taxon>Portunus</taxon>
    </lineage>
</organism>
<protein>
    <submittedName>
        <fullName evidence="2">Uncharacterized protein</fullName>
    </submittedName>
</protein>
<evidence type="ECO:0000256" key="1">
    <source>
        <dbReference type="SAM" id="MobiDB-lite"/>
    </source>
</evidence>
<dbReference type="Proteomes" id="UP000324222">
    <property type="component" value="Unassembled WGS sequence"/>
</dbReference>
<gene>
    <name evidence="2" type="ORF">E2C01_038748</name>
</gene>